<reference evidence="3" key="1">
    <citation type="journal article" date="2014" name="Genome Announc.">
        <title>Draft genome sequence of the plant-pathogenic soil fungus Rhizoctonia solani anastomosis group 3 strain Rhs1AP.</title>
        <authorList>
            <person name="Cubeta M.A."/>
            <person name="Thomas E."/>
            <person name="Dean R.A."/>
            <person name="Jabaji S."/>
            <person name="Neate S.M."/>
            <person name="Tavantzis S."/>
            <person name="Toda T."/>
            <person name="Vilgalys R."/>
            <person name="Bharathan N."/>
            <person name="Fedorova-Abrams N."/>
            <person name="Pakala S.B."/>
            <person name="Pakala S.M."/>
            <person name="Zafar N."/>
            <person name="Joardar V."/>
            <person name="Losada L."/>
            <person name="Nierman W.C."/>
        </authorList>
    </citation>
    <scope>NUCLEOTIDE SEQUENCE [LARGE SCALE GENOMIC DNA]</scope>
    <source>
        <strain evidence="3">AG-3</strain>
    </source>
</reference>
<feature type="compositionally biased region" description="Polar residues" evidence="1">
    <location>
        <begin position="113"/>
        <end position="130"/>
    </location>
</feature>
<accession>X8IYR4</accession>
<sequence>MLRTAFEQAEVDYLYNEWYTEFGSFNRNQRVRIKGRDEKVTAMQAFLFKVRSAFGKKFPYRHPKTDPATLTPEQKKLQYDRQFWYSKGKHGLMEKLRHRFGYMKRCETREETQSNWGSTSTSANQSSRRGGTSHLEDDYMDEDDAEDEYAEEEGEDEEDYDVGESEERSEEESEGYGVEEEDAYSEVDDREATDLDDEEGGDATKSLDKGFHMAAAESTAEQDAFSTPDWQTGGFQVPYDLIRSEQSRGRWTIAKKERFPAAISEFNSPDEMDADEIVLWQEHIWVGQRRELPDHRSTPIVYAPKSLAYSNNLKTFSLPKTAPRSDGLPVFQANSPHYISINEQQRAQLEMLSNNKEDPCMALLELLNAYDVLRPYQFPVEKWPEISGKMPHIKSKIPYECSALDQLTSYPTLWLTTPFFDYLDPVHFYHGLSNTLAWCHTRNWRHAPTNTVAGGPYGIKWPIIILILIRHNYQRLARLSINETSPVPAGIRAEWTARDEDQFLAVINDIAATLNSCSVLVETYTERQIPNADPEAAIASAHDKYKVSVAQIKLVEPLDHDDPWHDIVLRTQAEVEVEEAAMDQLGAGGRRK</sequence>
<dbReference type="EMBL" id="JATN01000322">
    <property type="protein sequence ID" value="EUC55253.1"/>
    <property type="molecule type" value="Genomic_DNA"/>
</dbReference>
<proteinExistence type="predicted"/>
<name>X8IYR4_9AGAM</name>
<feature type="non-terminal residue" evidence="2">
    <location>
        <position position="592"/>
    </location>
</feature>
<organism evidence="2 3">
    <name type="scientific">Rhizoctonia solani AG-3 Rhs1AP</name>
    <dbReference type="NCBI Taxonomy" id="1086054"/>
    <lineage>
        <taxon>Eukaryota</taxon>
        <taxon>Fungi</taxon>
        <taxon>Dikarya</taxon>
        <taxon>Basidiomycota</taxon>
        <taxon>Agaricomycotina</taxon>
        <taxon>Agaricomycetes</taxon>
        <taxon>Cantharellales</taxon>
        <taxon>Ceratobasidiaceae</taxon>
        <taxon>Rhizoctonia</taxon>
    </lineage>
</organism>
<feature type="region of interest" description="Disordered" evidence="1">
    <location>
        <begin position="108"/>
        <end position="206"/>
    </location>
</feature>
<evidence type="ECO:0000256" key="1">
    <source>
        <dbReference type="SAM" id="MobiDB-lite"/>
    </source>
</evidence>
<dbReference type="AlphaFoldDB" id="X8IYR4"/>
<protein>
    <submittedName>
        <fullName evidence="2">Uncharacterized protein</fullName>
    </submittedName>
</protein>
<gene>
    <name evidence="2" type="ORF">RSOL_104870</name>
</gene>
<evidence type="ECO:0000313" key="3">
    <source>
        <dbReference type="Proteomes" id="UP000030108"/>
    </source>
</evidence>
<feature type="compositionally biased region" description="Acidic residues" evidence="1">
    <location>
        <begin position="138"/>
        <end position="201"/>
    </location>
</feature>
<dbReference type="OrthoDB" id="3255552at2759"/>
<evidence type="ECO:0000313" key="2">
    <source>
        <dbReference type="EMBL" id="EUC55253.1"/>
    </source>
</evidence>
<dbReference type="Proteomes" id="UP000030108">
    <property type="component" value="Unassembled WGS sequence"/>
</dbReference>
<comment type="caution">
    <text evidence="2">The sequence shown here is derived from an EMBL/GenBank/DDBJ whole genome shotgun (WGS) entry which is preliminary data.</text>
</comment>